<organism evidence="2 3">
    <name type="scientific">Janthinobacterium lividum</name>
    <dbReference type="NCBI Taxonomy" id="29581"/>
    <lineage>
        <taxon>Bacteria</taxon>
        <taxon>Pseudomonadati</taxon>
        <taxon>Pseudomonadota</taxon>
        <taxon>Betaproteobacteria</taxon>
        <taxon>Burkholderiales</taxon>
        <taxon>Oxalobacteraceae</taxon>
        <taxon>Janthinobacterium</taxon>
    </lineage>
</organism>
<keyword evidence="1" id="KW-1133">Transmembrane helix</keyword>
<reference evidence="2 3" key="1">
    <citation type="submission" date="2016-10" db="EMBL/GenBank/DDBJ databases">
        <title>Updated version of Genome Assembly of Janthinobacterium lividum ERGS5:01.</title>
        <authorList>
            <person name="Kumar R."/>
            <person name="Acharya V."/>
            <person name="Singh D."/>
        </authorList>
    </citation>
    <scope>NUCLEOTIDE SEQUENCE [LARGE SCALE GENOMIC DNA]</scope>
    <source>
        <strain evidence="2 3">ERGS5:01</strain>
    </source>
</reference>
<evidence type="ECO:0000313" key="3">
    <source>
        <dbReference type="Proteomes" id="UP000092634"/>
    </source>
</evidence>
<keyword evidence="1" id="KW-0472">Membrane</keyword>
<accession>A0A1E8PUC6</accession>
<gene>
    <name evidence="2" type="ORF">BA896_010630</name>
</gene>
<dbReference type="AlphaFoldDB" id="A0A1E8PUC6"/>
<evidence type="ECO:0000313" key="2">
    <source>
        <dbReference type="EMBL" id="OFJ49264.1"/>
    </source>
</evidence>
<feature type="transmembrane region" description="Helical" evidence="1">
    <location>
        <begin position="46"/>
        <end position="64"/>
    </location>
</feature>
<dbReference type="Proteomes" id="UP000092634">
    <property type="component" value="Unassembled WGS sequence"/>
</dbReference>
<dbReference type="EMBL" id="MAQB02000001">
    <property type="protein sequence ID" value="OFJ49264.1"/>
    <property type="molecule type" value="Genomic_DNA"/>
</dbReference>
<feature type="transmembrane region" description="Helical" evidence="1">
    <location>
        <begin position="12"/>
        <end position="34"/>
    </location>
</feature>
<proteinExistence type="predicted"/>
<sequence>MFDGIDWGRGDVWIAIAVLVVATAATRSTFWLVGHHISIPRRINEMLRFAPACALAAIIAPDMLMDGQQVYFELSNLKLLSGIAATLFFVLRRNMLQTIVFGMLVFTGLRLLHVFQ</sequence>
<name>A0A1E8PUC6_9BURK</name>
<evidence type="ECO:0000256" key="1">
    <source>
        <dbReference type="SAM" id="Phobius"/>
    </source>
</evidence>
<comment type="caution">
    <text evidence="2">The sequence shown here is derived from an EMBL/GenBank/DDBJ whole genome shotgun (WGS) entry which is preliminary data.</text>
</comment>
<keyword evidence="1" id="KW-0812">Transmembrane</keyword>
<feature type="transmembrane region" description="Helical" evidence="1">
    <location>
        <begin position="70"/>
        <end position="91"/>
    </location>
</feature>
<dbReference type="Pfam" id="PF05437">
    <property type="entry name" value="AzlD"/>
    <property type="match status" value="1"/>
</dbReference>
<feature type="transmembrane region" description="Helical" evidence="1">
    <location>
        <begin position="98"/>
        <end position="115"/>
    </location>
</feature>
<protein>
    <submittedName>
        <fullName evidence="2">Branched-chain amino acid transporter</fullName>
    </submittedName>
</protein>
<dbReference type="InterPro" id="IPR008407">
    <property type="entry name" value="Brnchd-chn_aa_trnsp_AzlD"/>
</dbReference>